<feature type="compositionally biased region" description="Acidic residues" evidence="1">
    <location>
        <begin position="470"/>
        <end position="482"/>
    </location>
</feature>
<keyword evidence="3" id="KW-1185">Reference proteome</keyword>
<comment type="caution">
    <text evidence="2">The sequence shown here is derived from an EMBL/GenBank/DDBJ whole genome shotgun (WGS) entry which is preliminary data.</text>
</comment>
<dbReference type="OrthoDB" id="10692778at2759"/>
<feature type="compositionally biased region" description="Low complexity" evidence="1">
    <location>
        <begin position="159"/>
        <end position="172"/>
    </location>
</feature>
<feature type="region of interest" description="Disordered" evidence="1">
    <location>
        <begin position="1258"/>
        <end position="1364"/>
    </location>
</feature>
<reference evidence="2 3" key="1">
    <citation type="journal article" date="2023" name="Commun. Biol.">
        <title>Reorganization of the ancestral sex-determining regions during the evolution of trioecy in Pleodorina starrii.</title>
        <authorList>
            <person name="Takahashi K."/>
            <person name="Suzuki S."/>
            <person name="Kawai-Toyooka H."/>
            <person name="Yamamoto K."/>
            <person name="Hamaji T."/>
            <person name="Ootsuki R."/>
            <person name="Yamaguchi H."/>
            <person name="Kawachi M."/>
            <person name="Higashiyama T."/>
            <person name="Nozaki H."/>
        </authorList>
    </citation>
    <scope>NUCLEOTIDE SEQUENCE [LARGE SCALE GENOMIC DNA]</scope>
    <source>
        <strain evidence="2 3">NIES-4479</strain>
    </source>
</reference>
<feature type="compositionally biased region" description="Pro residues" evidence="1">
    <location>
        <begin position="1169"/>
        <end position="1179"/>
    </location>
</feature>
<feature type="region of interest" description="Disordered" evidence="1">
    <location>
        <begin position="470"/>
        <end position="498"/>
    </location>
</feature>
<evidence type="ECO:0000256" key="1">
    <source>
        <dbReference type="SAM" id="MobiDB-lite"/>
    </source>
</evidence>
<protein>
    <submittedName>
        <fullName evidence="2">Uncharacterized protein</fullName>
    </submittedName>
</protein>
<feature type="region of interest" description="Disordered" evidence="1">
    <location>
        <begin position="698"/>
        <end position="915"/>
    </location>
</feature>
<feature type="compositionally biased region" description="Pro residues" evidence="1">
    <location>
        <begin position="605"/>
        <end position="624"/>
    </location>
</feature>
<feature type="compositionally biased region" description="Basic and acidic residues" evidence="1">
    <location>
        <begin position="739"/>
        <end position="762"/>
    </location>
</feature>
<name>A0A9W6BEQ3_9CHLO</name>
<feature type="compositionally biased region" description="Basic and acidic residues" evidence="1">
    <location>
        <begin position="772"/>
        <end position="782"/>
    </location>
</feature>
<feature type="compositionally biased region" description="Basic and acidic residues" evidence="1">
    <location>
        <begin position="887"/>
        <end position="899"/>
    </location>
</feature>
<evidence type="ECO:0000313" key="3">
    <source>
        <dbReference type="Proteomes" id="UP001165080"/>
    </source>
</evidence>
<dbReference type="InterPro" id="IPR051412">
    <property type="entry name" value="Formin_Homology_Diaphanous_sf"/>
</dbReference>
<feature type="compositionally biased region" description="Low complexity" evidence="1">
    <location>
        <begin position="255"/>
        <end position="275"/>
    </location>
</feature>
<dbReference type="PANTHER" id="PTHR45691">
    <property type="entry name" value="PROTEIN DIAPHANOUS"/>
    <property type="match status" value="1"/>
</dbReference>
<feature type="compositionally biased region" description="Basic and acidic residues" evidence="1">
    <location>
        <begin position="483"/>
        <end position="493"/>
    </location>
</feature>
<feature type="compositionally biased region" description="Gly residues" evidence="1">
    <location>
        <begin position="700"/>
        <end position="709"/>
    </location>
</feature>
<organism evidence="2 3">
    <name type="scientific">Pleodorina starrii</name>
    <dbReference type="NCBI Taxonomy" id="330485"/>
    <lineage>
        <taxon>Eukaryota</taxon>
        <taxon>Viridiplantae</taxon>
        <taxon>Chlorophyta</taxon>
        <taxon>core chlorophytes</taxon>
        <taxon>Chlorophyceae</taxon>
        <taxon>CS clade</taxon>
        <taxon>Chlamydomonadales</taxon>
        <taxon>Volvocaceae</taxon>
        <taxon>Pleodorina</taxon>
    </lineage>
</organism>
<feature type="compositionally biased region" description="Basic and acidic residues" evidence="1">
    <location>
        <begin position="1340"/>
        <end position="1349"/>
    </location>
</feature>
<feature type="compositionally biased region" description="Pro residues" evidence="1">
    <location>
        <begin position="1318"/>
        <end position="1328"/>
    </location>
</feature>
<feature type="region of interest" description="Disordered" evidence="1">
    <location>
        <begin position="1464"/>
        <end position="1485"/>
    </location>
</feature>
<feature type="compositionally biased region" description="Low complexity" evidence="1">
    <location>
        <begin position="1304"/>
        <end position="1317"/>
    </location>
</feature>
<sequence>MSATAWALAAQQEQRRRQMLMEALLASKNRQASVSEWVGNQPGRQQEKSAKQAETNAPGADRDAAPSPGPAGPRVMSVSERHAIERMRRLHPTAVFLATSSFQRGGGGGGTASAWPTPPARPRRWRTQLPWSIRAPPADSGGGGSGSRGGGGSRTKGDAAVAASASGSAAQGGAAGGSGSYSRAARPTGVDGRGRGGSGATGGARSAALDRQIGHTREDSDPQRPSGSATARLARSAAAADSPAAPAPLPPRARPAPASAPGRHSPATSTHAASAAPPPPLPQPAAGCSPRSEIQLQSIFSGLLSQLLDSLEALRTRGWPAPGPGPHSPRGAFEPNMADMAACLAAQYRENAAAAGRAEAPALRAHGKAVVRGLAGEAHEDTCRLRALTEAHNLVGVFQVVERVRGLGARALRQELERLQTRLGAALRAVEAREGEGERAEVGGGGRRRWGPTVHERVCYWSRLLQAAEEEEEEEQQEEKEEEEARRRGGEARLEEEEEEGGFALQVLQCAVLGAFWLSGSPVADREALDPMSCALLGPFFPLCRAAAHSIFPHHQPQHQPPSPRTAPLLSLASPSFLYDILCYGPVSLHQSGIGAASASGGTASPPPRPPPPPPPRTPPPPRFSPAHLRFVLCAMAEGPAVLITLTELTRELQQWVQEQEQDWEGSAQPEMLPGAFRDLLGVEIFYQDMATACATRGARAGGRGGRGAGPDEPSAVGGGGGGGGGGGPRTSAVAAREQLQEQHDARAEEQQQQERRREQRARQQQQGQQQERWREQREREQQQQQRQQGDVEEAQSERVERAGERGQYRAEGGWVPNKDEDEVDEQKEEGNGEGAEEEEEEEGSRSGRTSTSTSSPTSSCSYTTIPSGSSEDQGEEEEEGPGGGRRWADAEEGSHSQNDEEEEQEQTETGTVAETANSERFYLFDCFWHAVKTSDCGSHMMGIGMLESRLWVARLETARLLDVREYDSTAVQQLLAVLRDTYSVAEREVWHEPHLAADAAWQRCQARHRGFEAARRRWVAARPAAAEAGALVGALLGPGPPGGPLPWAAAMEALRPGLLEGHPETWRALMQRAEREPAVEEWGTVAWWALTGLALLAGQEVPQPLVRLSYCFGAGFLYHYLLAVHPDADQCLEGISGEALDFFFFAALVPSFACVPPDDGWTAAAETSPPPPPPPPGMPRSHPERQSRMGVLLQHSLDRFLLEAGPQAGALAECMRERGAADPRVGGWTDRGRPRYETAVRHLAGLLFYDALCSDDDEGHDDQNAQEDEGDDGLEGLSSGSDREQHGYGSTRASEDGDDDPWDGSAAAADAAGAARRPPPPPPPQPSPSCSGSGSDSESGSRPERESGGRATENRAPPLCIGPDKSVRQVLPALLPLATVLNASRHSAAGAAAGAASEAAATLLVAGPEHTTLALLLLYTVSQAVPRDRGKQWRLVFLPVAHEHLTAAAAGAVGAGAHGKVPPLFPPAPGSSSPSPGSSSPSPGMVALSSIELGVVPLEADPAFRKAIRWQSCRQHSLIDERKVTASSRWDKGLALVRGAMLEKRLGMCWIRGQGVEGVQRALLMAAQVAAEMRAAGMDVRVCVSDVICGNWRQPLHEALASTLAAIQLLAPLLDRLMRLEHNQRNLQRNQQNQQNQQQQRAQGGAGAYALARAYAVAGADAVARRQFTECRASGEKWLQCILDGLMLQGGGREGRGGGGGGGGGDGAEGCEGLLREELVVELRLGQIERDRPEVPVLPLRESQGRSFVEERMMR</sequence>
<feature type="region of interest" description="Disordered" evidence="1">
    <location>
        <begin position="1161"/>
        <end position="1187"/>
    </location>
</feature>
<feature type="compositionally biased region" description="Basic and acidic residues" evidence="1">
    <location>
        <begin position="212"/>
        <end position="222"/>
    </location>
</feature>
<feature type="compositionally biased region" description="Pro residues" evidence="1">
    <location>
        <begin position="245"/>
        <end position="254"/>
    </location>
</feature>
<feature type="compositionally biased region" description="Acidic residues" evidence="1">
    <location>
        <begin position="1258"/>
        <end position="1275"/>
    </location>
</feature>
<feature type="compositionally biased region" description="Low complexity" evidence="1">
    <location>
        <begin position="1329"/>
        <end position="1339"/>
    </location>
</feature>
<dbReference type="EMBL" id="BRXU01000004">
    <property type="protein sequence ID" value="GLC50777.1"/>
    <property type="molecule type" value="Genomic_DNA"/>
</dbReference>
<dbReference type="GO" id="GO:0005884">
    <property type="term" value="C:actin filament"/>
    <property type="evidence" value="ECO:0007669"/>
    <property type="project" value="TreeGrafter"/>
</dbReference>
<dbReference type="Proteomes" id="UP001165080">
    <property type="component" value="Unassembled WGS sequence"/>
</dbReference>
<feature type="compositionally biased region" description="Low complexity" evidence="1">
    <location>
        <begin position="847"/>
        <end position="872"/>
    </location>
</feature>
<evidence type="ECO:0000313" key="2">
    <source>
        <dbReference type="EMBL" id="GLC50777.1"/>
    </source>
</evidence>
<feature type="compositionally biased region" description="Low complexity" evidence="1">
    <location>
        <begin position="228"/>
        <end position="244"/>
    </location>
</feature>
<feature type="compositionally biased region" description="Basic and acidic residues" evidence="1">
    <location>
        <begin position="796"/>
        <end position="809"/>
    </location>
</feature>
<feature type="region of interest" description="Disordered" evidence="1">
    <location>
        <begin position="100"/>
        <end position="289"/>
    </location>
</feature>
<feature type="compositionally biased region" description="Gly residues" evidence="1">
    <location>
        <begin position="140"/>
        <end position="154"/>
    </location>
</feature>
<proteinExistence type="predicted"/>
<feature type="region of interest" description="Disordered" evidence="1">
    <location>
        <begin position="29"/>
        <end position="76"/>
    </location>
</feature>
<accession>A0A9W6BEQ3</accession>
<feature type="compositionally biased region" description="Low complexity" evidence="1">
    <location>
        <begin position="1471"/>
        <end position="1485"/>
    </location>
</feature>
<dbReference type="PANTHER" id="PTHR45691:SF6">
    <property type="entry name" value="PROTEIN DIAPHANOUS"/>
    <property type="match status" value="1"/>
</dbReference>
<gene>
    <name evidence="2" type="primary">PLEST008614</name>
    <name evidence="2" type="ORF">PLESTB_000430800</name>
</gene>
<dbReference type="GO" id="GO:0030041">
    <property type="term" value="P:actin filament polymerization"/>
    <property type="evidence" value="ECO:0007669"/>
    <property type="project" value="TreeGrafter"/>
</dbReference>
<feature type="compositionally biased region" description="Gly residues" evidence="1">
    <location>
        <begin position="717"/>
        <end position="729"/>
    </location>
</feature>
<feature type="region of interest" description="Disordered" evidence="1">
    <location>
        <begin position="595"/>
        <end position="624"/>
    </location>
</feature>
<feature type="compositionally biased region" description="Low complexity" evidence="1">
    <location>
        <begin position="595"/>
        <end position="604"/>
    </location>
</feature>